<protein>
    <submittedName>
        <fullName evidence="1">Uncharacterized protein</fullName>
    </submittedName>
</protein>
<dbReference type="Gramene" id="MELO3C020931.2.1">
    <property type="protein sequence ID" value="MELO3C020931.2.1"/>
    <property type="gene ID" value="MELO3C020931.2"/>
</dbReference>
<accession>A0A9I9DNU6</accession>
<sequence length="93" mass="11122">MMKLREFKFLPRSTEEARLLGIYEQCRKRKEKLFKPKDVQRIKDMFILQDSLLRVKRSAKGCHQGTITMLYVDIQHIPLLDFEFEVHSNVLVV</sequence>
<dbReference type="EnsemblPlants" id="MELO3C020931.2.1">
    <property type="protein sequence ID" value="MELO3C020931.2.1"/>
    <property type="gene ID" value="MELO3C020931.2"/>
</dbReference>
<proteinExistence type="predicted"/>
<organism evidence="1">
    <name type="scientific">Cucumis melo</name>
    <name type="common">Muskmelon</name>
    <dbReference type="NCBI Taxonomy" id="3656"/>
    <lineage>
        <taxon>Eukaryota</taxon>
        <taxon>Viridiplantae</taxon>
        <taxon>Streptophyta</taxon>
        <taxon>Embryophyta</taxon>
        <taxon>Tracheophyta</taxon>
        <taxon>Spermatophyta</taxon>
        <taxon>Magnoliopsida</taxon>
        <taxon>eudicotyledons</taxon>
        <taxon>Gunneridae</taxon>
        <taxon>Pentapetalae</taxon>
        <taxon>rosids</taxon>
        <taxon>fabids</taxon>
        <taxon>Cucurbitales</taxon>
        <taxon>Cucurbitaceae</taxon>
        <taxon>Benincaseae</taxon>
        <taxon>Cucumis</taxon>
    </lineage>
</organism>
<reference evidence="1" key="1">
    <citation type="submission" date="2023-03" db="UniProtKB">
        <authorList>
            <consortium name="EnsemblPlants"/>
        </authorList>
    </citation>
    <scope>IDENTIFICATION</scope>
</reference>
<dbReference type="AlphaFoldDB" id="A0A9I9DNU6"/>
<name>A0A9I9DNU6_CUCME</name>
<evidence type="ECO:0000313" key="1">
    <source>
        <dbReference type="EnsemblPlants" id="MELO3C020931.2.1"/>
    </source>
</evidence>